<accession>A0ABD5QL40</accession>
<dbReference type="AlphaFoldDB" id="A0ABD5QL40"/>
<keyword evidence="3" id="KW-1185">Reference proteome</keyword>
<evidence type="ECO:0000256" key="1">
    <source>
        <dbReference type="SAM" id="MobiDB-lite"/>
    </source>
</evidence>
<gene>
    <name evidence="2" type="ORF">ACFPFO_22630</name>
</gene>
<feature type="region of interest" description="Disordered" evidence="1">
    <location>
        <begin position="1"/>
        <end position="26"/>
    </location>
</feature>
<name>A0ABD5QL40_9EURY</name>
<dbReference type="Proteomes" id="UP001595925">
    <property type="component" value="Unassembled WGS sequence"/>
</dbReference>
<reference evidence="2 3" key="1">
    <citation type="journal article" date="2019" name="Int. J. Syst. Evol. Microbiol.">
        <title>The Global Catalogue of Microorganisms (GCM) 10K type strain sequencing project: providing services to taxonomists for standard genome sequencing and annotation.</title>
        <authorList>
            <consortium name="The Broad Institute Genomics Platform"/>
            <consortium name="The Broad Institute Genome Sequencing Center for Infectious Disease"/>
            <person name="Wu L."/>
            <person name="Ma J."/>
        </authorList>
    </citation>
    <scope>NUCLEOTIDE SEQUENCE [LARGE SCALE GENOMIC DNA]</scope>
    <source>
        <strain evidence="2 3">CGMCC 1.15824</strain>
    </source>
</reference>
<evidence type="ECO:0000313" key="3">
    <source>
        <dbReference type="Proteomes" id="UP001595925"/>
    </source>
</evidence>
<evidence type="ECO:0000313" key="2">
    <source>
        <dbReference type="EMBL" id="MFC4990493.1"/>
    </source>
</evidence>
<sequence length="50" mass="5729">MTPPTAPASLPDYIAEGLPKQDDETLRDTQEYIDQLLADRERRREEPACL</sequence>
<proteinExistence type="predicted"/>
<protein>
    <submittedName>
        <fullName evidence="2">Uncharacterized protein</fullName>
    </submittedName>
</protein>
<organism evidence="2 3">
    <name type="scientific">Saliphagus infecundisoli</name>
    <dbReference type="NCBI Taxonomy" id="1849069"/>
    <lineage>
        <taxon>Archaea</taxon>
        <taxon>Methanobacteriati</taxon>
        <taxon>Methanobacteriota</taxon>
        <taxon>Stenosarchaea group</taxon>
        <taxon>Halobacteria</taxon>
        <taxon>Halobacteriales</taxon>
        <taxon>Natrialbaceae</taxon>
        <taxon>Saliphagus</taxon>
    </lineage>
</organism>
<dbReference type="EMBL" id="JBHSJG010000075">
    <property type="protein sequence ID" value="MFC4990493.1"/>
    <property type="molecule type" value="Genomic_DNA"/>
</dbReference>
<dbReference type="RefSeq" id="WP_224829970.1">
    <property type="nucleotide sequence ID" value="NZ_JAIVEF010000033.1"/>
</dbReference>
<comment type="caution">
    <text evidence="2">The sequence shown here is derived from an EMBL/GenBank/DDBJ whole genome shotgun (WGS) entry which is preliminary data.</text>
</comment>